<dbReference type="Pfam" id="PF11915">
    <property type="entry name" value="DUF3433"/>
    <property type="match status" value="1"/>
</dbReference>
<sequence length="134" mass="15104">MSWIAFGDEHSRTDEFDYNLDYTAMMAPTIVTQSLRRKHYLVFLVVIISLILRVQIVIAPGLFKLEKAEVSEGVRIEVLDVFNGAEDSIGSNKTNAYHMTHAVHNFGMPPPFGINITQNVAYQTNTNEIYPMGP</sequence>
<keyword evidence="1" id="KW-0812">Transmembrane</keyword>
<dbReference type="Proteomes" id="UP000654918">
    <property type="component" value="Unassembled WGS sequence"/>
</dbReference>
<gene>
    <name evidence="2" type="ORF">CPLU01_15152</name>
</gene>
<organism evidence="2 3">
    <name type="scientific">Colletotrichum plurivorum</name>
    <dbReference type="NCBI Taxonomy" id="2175906"/>
    <lineage>
        <taxon>Eukaryota</taxon>
        <taxon>Fungi</taxon>
        <taxon>Dikarya</taxon>
        <taxon>Ascomycota</taxon>
        <taxon>Pezizomycotina</taxon>
        <taxon>Sordariomycetes</taxon>
        <taxon>Hypocreomycetidae</taxon>
        <taxon>Glomerellales</taxon>
        <taxon>Glomerellaceae</taxon>
        <taxon>Colletotrichum</taxon>
        <taxon>Colletotrichum orchidearum species complex</taxon>
    </lineage>
</organism>
<dbReference type="InterPro" id="IPR021840">
    <property type="entry name" value="DUF3433"/>
</dbReference>
<evidence type="ECO:0000256" key="1">
    <source>
        <dbReference type="SAM" id="Phobius"/>
    </source>
</evidence>
<feature type="transmembrane region" description="Helical" evidence="1">
    <location>
        <begin position="40"/>
        <end position="63"/>
    </location>
</feature>
<keyword evidence="1" id="KW-0472">Membrane</keyword>
<reference evidence="2" key="1">
    <citation type="journal article" date="2020" name="Phytopathology">
        <title>Genome Sequence Resources of Colletotrichum truncatum, C. plurivorum, C. musicola, and C. sojae: Four Species Pathogenic to Soybean (Glycine max).</title>
        <authorList>
            <person name="Rogerio F."/>
            <person name="Boufleur T.R."/>
            <person name="Ciampi-Guillardi M."/>
            <person name="Sukno S.A."/>
            <person name="Thon M.R."/>
            <person name="Massola Junior N.S."/>
            <person name="Baroncelli R."/>
        </authorList>
    </citation>
    <scope>NUCLEOTIDE SEQUENCE</scope>
    <source>
        <strain evidence="2">LFN00145</strain>
    </source>
</reference>
<dbReference type="AlphaFoldDB" id="A0A8H6MWW1"/>
<protein>
    <submittedName>
        <fullName evidence="2">Uncharacterized protein</fullName>
    </submittedName>
</protein>
<keyword evidence="1" id="KW-1133">Transmembrane helix</keyword>
<keyword evidence="3" id="KW-1185">Reference proteome</keyword>
<evidence type="ECO:0000313" key="3">
    <source>
        <dbReference type="Proteomes" id="UP000654918"/>
    </source>
</evidence>
<comment type="caution">
    <text evidence="2">The sequence shown here is derived from an EMBL/GenBank/DDBJ whole genome shotgun (WGS) entry which is preliminary data.</text>
</comment>
<accession>A0A8H6MWW1</accession>
<name>A0A8H6MWW1_9PEZI</name>
<dbReference type="EMBL" id="WIGO01000470">
    <property type="protein sequence ID" value="KAF6811233.1"/>
    <property type="molecule type" value="Genomic_DNA"/>
</dbReference>
<evidence type="ECO:0000313" key="2">
    <source>
        <dbReference type="EMBL" id="KAF6811233.1"/>
    </source>
</evidence>
<proteinExistence type="predicted"/>